<dbReference type="PANTHER" id="PTHR47100">
    <property type="entry name" value="DUAL SPECIFICITY PROTEIN PHOSPHATASE PHS1"/>
    <property type="match status" value="1"/>
</dbReference>
<dbReference type="Proteomes" id="UP001189429">
    <property type="component" value="Unassembled WGS sequence"/>
</dbReference>
<dbReference type="EMBL" id="CAUYUJ010015993">
    <property type="protein sequence ID" value="CAK0860583.1"/>
    <property type="molecule type" value="Genomic_DNA"/>
</dbReference>
<sequence length="392" mass="42589">MQECCGTSGQGSIDRPQARQLARHAAQEAADARPGGCPAPPVNAVKAFHEGVSTALDLALRERGLLEMVVGVIREWFEALKEDMRRSGVKADDWRNSAKPPMKSLGSELLMIGREAKSDERLKESWDAWQGQMQEKTRSLSQAVDDWARDNSMQTALSFRGFIGDSGLNPIVDAYELLVRLEHLVARLRVMADSSQVTRPCDLLPHPLLVGPATAAACFHFMRKQGVVLVLDCTSDLPPPAEAALGSDIRWRRLPLEDAEDQELSGAFDEGLRAIDEAVAAGGRALVHCHEGRSRSVSLCLAYLVVRERMALADAMALVKARRPLARPNAGFWRQLMELELATLGSCSVSAADAPRGKPKAFVCSICGETAGLTEAALAGHMRLKHKDQPAA</sequence>
<dbReference type="SMART" id="SM00195">
    <property type="entry name" value="DSPc"/>
    <property type="match status" value="1"/>
</dbReference>
<name>A0ABN9UMM0_9DINO</name>
<comment type="caution">
    <text evidence="3">The sequence shown here is derived from an EMBL/GenBank/DDBJ whole genome shotgun (WGS) entry which is preliminary data.</text>
</comment>
<dbReference type="Pfam" id="PF00782">
    <property type="entry name" value="DSPc"/>
    <property type="match status" value="1"/>
</dbReference>
<dbReference type="InterPro" id="IPR000340">
    <property type="entry name" value="Dual-sp_phosphatase_cat-dom"/>
</dbReference>
<gene>
    <name evidence="3" type="ORF">PCOR1329_LOCUS49503</name>
</gene>
<accession>A0ABN9UMM0</accession>
<dbReference type="InterPro" id="IPR000387">
    <property type="entry name" value="Tyr_Pase_dom"/>
</dbReference>
<dbReference type="PROSITE" id="PS50056">
    <property type="entry name" value="TYR_PHOSPHATASE_2"/>
    <property type="match status" value="1"/>
</dbReference>
<evidence type="ECO:0000313" key="4">
    <source>
        <dbReference type="Proteomes" id="UP001189429"/>
    </source>
</evidence>
<evidence type="ECO:0000259" key="1">
    <source>
        <dbReference type="PROSITE" id="PS50054"/>
    </source>
</evidence>
<keyword evidence="4" id="KW-1185">Reference proteome</keyword>
<dbReference type="Gene3D" id="3.90.190.10">
    <property type="entry name" value="Protein tyrosine phosphatase superfamily"/>
    <property type="match status" value="1"/>
</dbReference>
<feature type="domain" description="Tyrosine-protein phosphatase" evidence="1">
    <location>
        <begin position="199"/>
        <end position="345"/>
    </location>
</feature>
<organism evidence="3 4">
    <name type="scientific">Prorocentrum cordatum</name>
    <dbReference type="NCBI Taxonomy" id="2364126"/>
    <lineage>
        <taxon>Eukaryota</taxon>
        <taxon>Sar</taxon>
        <taxon>Alveolata</taxon>
        <taxon>Dinophyceae</taxon>
        <taxon>Prorocentrales</taxon>
        <taxon>Prorocentraceae</taxon>
        <taxon>Prorocentrum</taxon>
    </lineage>
</organism>
<evidence type="ECO:0008006" key="5">
    <source>
        <dbReference type="Google" id="ProtNLM"/>
    </source>
</evidence>
<dbReference type="SUPFAM" id="SSF52799">
    <property type="entry name" value="(Phosphotyrosine protein) phosphatases II"/>
    <property type="match status" value="1"/>
</dbReference>
<dbReference type="CDD" id="cd14498">
    <property type="entry name" value="DSP"/>
    <property type="match status" value="1"/>
</dbReference>
<proteinExistence type="predicted"/>
<dbReference type="PANTHER" id="PTHR47100:SF5">
    <property type="entry name" value="DUAL SPECIFICITY PROTEIN PHOSPHATASE PHS1"/>
    <property type="match status" value="1"/>
</dbReference>
<dbReference type="InterPro" id="IPR029021">
    <property type="entry name" value="Prot-tyrosine_phosphatase-like"/>
</dbReference>
<dbReference type="InterPro" id="IPR035010">
    <property type="entry name" value="PHS1"/>
</dbReference>
<dbReference type="InterPro" id="IPR020422">
    <property type="entry name" value="TYR_PHOSPHATASE_DUAL_dom"/>
</dbReference>
<evidence type="ECO:0000259" key="2">
    <source>
        <dbReference type="PROSITE" id="PS50056"/>
    </source>
</evidence>
<feature type="domain" description="Tyrosine specific protein phosphatases" evidence="2">
    <location>
        <begin position="266"/>
        <end position="324"/>
    </location>
</feature>
<protein>
    <recommendedName>
        <fullName evidence="5">Protein-tyrosine-phosphatase</fullName>
    </recommendedName>
</protein>
<evidence type="ECO:0000313" key="3">
    <source>
        <dbReference type="EMBL" id="CAK0860583.1"/>
    </source>
</evidence>
<reference evidence="3" key="1">
    <citation type="submission" date="2023-10" db="EMBL/GenBank/DDBJ databases">
        <authorList>
            <person name="Chen Y."/>
            <person name="Shah S."/>
            <person name="Dougan E. K."/>
            <person name="Thang M."/>
            <person name="Chan C."/>
        </authorList>
    </citation>
    <scope>NUCLEOTIDE SEQUENCE [LARGE SCALE GENOMIC DNA]</scope>
</reference>
<dbReference type="PROSITE" id="PS50054">
    <property type="entry name" value="TYR_PHOSPHATASE_DUAL"/>
    <property type="match status" value="1"/>
</dbReference>